<evidence type="ECO:0000313" key="3">
    <source>
        <dbReference type="Proteomes" id="UP000186110"/>
    </source>
</evidence>
<keyword evidence="3" id="KW-1185">Reference proteome</keyword>
<proteinExistence type="predicted"/>
<evidence type="ECO:0000313" key="2">
    <source>
        <dbReference type="EMBL" id="APW43143.1"/>
    </source>
</evidence>
<feature type="region of interest" description="Disordered" evidence="1">
    <location>
        <begin position="360"/>
        <end position="381"/>
    </location>
</feature>
<dbReference type="Proteomes" id="UP000186110">
    <property type="component" value="Chromosome"/>
</dbReference>
<sequence>MPGLSREFRFQERWNAALERMARTRMGNDEYRAFSHLPDVVRRSAIQADVEAKLKQQFAAVTFIYGTVGPKAMHYGNRGNPAAVAARKWYGKGARAYAKKAELRRPGFLGAYKPSPENFREPFSRLLKLYDPGPRTAQYIKGDMQMMDMYYGMDNSIHLNRNRMIAEFVHCTMEFTPEFNFNDSGKTMYEQTFPGAGEGYLQAPVCLEKYGQSATMEMSKIIREGIRYWGGKLVYEGKAVFYSGVFSLAKSTRDTDVEAQNLFTYFGPRASSSTVPFGKGTLEFQWGGEPTTPTKALFLTNWSFSGGALQSIANAPSEEEIRKLLSAGHGLRHIWNNFEDFPPFLRTVDPETLITLFGDDANPYGAQPGQGDQWNHKLRNS</sequence>
<dbReference type="EMBL" id="CP019239">
    <property type="protein sequence ID" value="APW43143.1"/>
    <property type="molecule type" value="Genomic_DNA"/>
</dbReference>
<gene>
    <name evidence="2" type="ORF">RS694_11805</name>
</gene>
<dbReference type="KEGG" id="rsb:RS694_11805"/>
<accession>A0A1P8KAX1</accession>
<name>A0A1P8KAX1_9BURK</name>
<protein>
    <submittedName>
        <fullName evidence="2">Uncharacterized protein</fullName>
    </submittedName>
</protein>
<reference evidence="2 3" key="1">
    <citation type="submission" date="2017-01" db="EMBL/GenBank/DDBJ databases">
        <authorList>
            <person name="Mah S.A."/>
            <person name="Swanson W.J."/>
            <person name="Moy G.W."/>
            <person name="Vacquier V.D."/>
        </authorList>
    </citation>
    <scope>NUCLEOTIDE SEQUENCE [LARGE SCALE GENOMIC DNA]</scope>
    <source>
        <strain evidence="2 3">DSM 22694</strain>
    </source>
</reference>
<organism evidence="2 3">
    <name type="scientific">Rhodoferax saidenbachensis</name>
    <dbReference type="NCBI Taxonomy" id="1484693"/>
    <lineage>
        <taxon>Bacteria</taxon>
        <taxon>Pseudomonadati</taxon>
        <taxon>Pseudomonadota</taxon>
        <taxon>Betaproteobacteria</taxon>
        <taxon>Burkholderiales</taxon>
        <taxon>Comamonadaceae</taxon>
        <taxon>Rhodoferax</taxon>
    </lineage>
</organism>
<dbReference type="AlphaFoldDB" id="A0A1P8KAX1"/>
<evidence type="ECO:0000256" key="1">
    <source>
        <dbReference type="SAM" id="MobiDB-lite"/>
    </source>
</evidence>
<dbReference type="RefSeq" id="WP_029708959.1">
    <property type="nucleotide sequence ID" value="NZ_CP019239.1"/>
</dbReference>